<sequence length="135" mass="15327">MVKVWIVSMQDAQLKKSVNCQPTFSVKREGEGPQNQADSAISLKLKSQLKSKESNSVQWLAFSMLSSQLIIDKLSSTPTTSLCQCCQEQQRCKEIPQKWLCKKWRINVFFIKCLVIKILDQGMIPGFPGLLTVFD</sequence>
<organism evidence="1 2">
    <name type="scientific">Exocentrus adspersus</name>
    <dbReference type="NCBI Taxonomy" id="1586481"/>
    <lineage>
        <taxon>Eukaryota</taxon>
        <taxon>Metazoa</taxon>
        <taxon>Ecdysozoa</taxon>
        <taxon>Arthropoda</taxon>
        <taxon>Hexapoda</taxon>
        <taxon>Insecta</taxon>
        <taxon>Pterygota</taxon>
        <taxon>Neoptera</taxon>
        <taxon>Endopterygota</taxon>
        <taxon>Coleoptera</taxon>
        <taxon>Polyphaga</taxon>
        <taxon>Cucujiformia</taxon>
        <taxon>Chrysomeloidea</taxon>
        <taxon>Cerambycidae</taxon>
        <taxon>Lamiinae</taxon>
        <taxon>Acanthocinini</taxon>
        <taxon>Exocentrus</taxon>
    </lineage>
</organism>
<proteinExistence type="predicted"/>
<gene>
    <name evidence="1" type="ORF">NQ315_007887</name>
</gene>
<accession>A0AAV8W9K0</accession>
<evidence type="ECO:0000313" key="1">
    <source>
        <dbReference type="EMBL" id="KAJ8922852.1"/>
    </source>
</evidence>
<evidence type="ECO:0000313" key="2">
    <source>
        <dbReference type="Proteomes" id="UP001159042"/>
    </source>
</evidence>
<keyword evidence="2" id="KW-1185">Reference proteome</keyword>
<dbReference type="Proteomes" id="UP001159042">
    <property type="component" value="Unassembled WGS sequence"/>
</dbReference>
<reference evidence="1 2" key="1">
    <citation type="journal article" date="2023" name="Insect Mol. Biol.">
        <title>Genome sequencing provides insights into the evolution of gene families encoding plant cell wall-degrading enzymes in longhorned beetles.</title>
        <authorList>
            <person name="Shin N.R."/>
            <person name="Okamura Y."/>
            <person name="Kirsch R."/>
            <person name="Pauchet Y."/>
        </authorList>
    </citation>
    <scope>NUCLEOTIDE SEQUENCE [LARGE SCALE GENOMIC DNA]</scope>
    <source>
        <strain evidence="1">EAD_L_NR</strain>
    </source>
</reference>
<comment type="caution">
    <text evidence="1">The sequence shown here is derived from an EMBL/GenBank/DDBJ whole genome shotgun (WGS) entry which is preliminary data.</text>
</comment>
<dbReference type="AlphaFoldDB" id="A0AAV8W9K0"/>
<name>A0AAV8W9K0_9CUCU</name>
<protein>
    <submittedName>
        <fullName evidence="1">Uncharacterized protein</fullName>
    </submittedName>
</protein>
<dbReference type="EMBL" id="JANEYG010000006">
    <property type="protein sequence ID" value="KAJ8922852.1"/>
    <property type="molecule type" value="Genomic_DNA"/>
</dbReference>